<keyword evidence="3" id="KW-1185">Reference proteome</keyword>
<dbReference type="Proteomes" id="UP000545037">
    <property type="component" value="Unassembled WGS sequence"/>
</dbReference>
<name>A0A7W9CI05_9CAUL</name>
<protein>
    <submittedName>
        <fullName evidence="2">Uncharacterized protein</fullName>
    </submittedName>
</protein>
<dbReference type="EMBL" id="JACHOR010000002">
    <property type="protein sequence ID" value="MBB5746034.1"/>
    <property type="molecule type" value="Genomic_DNA"/>
</dbReference>
<sequence length="118" mass="12926">MSMQFEYEPRSDEWASEDEEGGSDGVKTTLKVVAAVIGTIALGVALTPALTGYKPVVSQRLISPGQTYVTKDYGDLGANSRGSLVCTYFTGRRFVQRVYWHSRENLFGKANCPLILEG</sequence>
<comment type="caution">
    <text evidence="2">The sequence shown here is derived from an EMBL/GenBank/DDBJ whole genome shotgun (WGS) entry which is preliminary data.</text>
</comment>
<dbReference type="RefSeq" id="WP_183212984.1">
    <property type="nucleotide sequence ID" value="NZ_JACHOR010000002.1"/>
</dbReference>
<dbReference type="AlphaFoldDB" id="A0A7W9CI05"/>
<reference evidence="2 3" key="1">
    <citation type="submission" date="2020-08" db="EMBL/GenBank/DDBJ databases">
        <title>Genomic Encyclopedia of Type Strains, Phase IV (KMG-IV): sequencing the most valuable type-strain genomes for metagenomic binning, comparative biology and taxonomic classification.</title>
        <authorList>
            <person name="Goeker M."/>
        </authorList>
    </citation>
    <scope>NUCLEOTIDE SEQUENCE [LARGE SCALE GENOMIC DNA]</scope>
    <source>
        <strain evidence="2 3">DSM 4737</strain>
    </source>
</reference>
<accession>A0A7W9CI05</accession>
<evidence type="ECO:0000313" key="3">
    <source>
        <dbReference type="Proteomes" id="UP000545037"/>
    </source>
</evidence>
<evidence type="ECO:0000313" key="2">
    <source>
        <dbReference type="EMBL" id="MBB5746034.1"/>
    </source>
</evidence>
<gene>
    <name evidence="2" type="ORF">GGR13_001618</name>
</gene>
<organism evidence="2 3">
    <name type="scientific">Brevundimonas variabilis</name>
    <dbReference type="NCBI Taxonomy" id="74312"/>
    <lineage>
        <taxon>Bacteria</taxon>
        <taxon>Pseudomonadati</taxon>
        <taxon>Pseudomonadota</taxon>
        <taxon>Alphaproteobacteria</taxon>
        <taxon>Caulobacterales</taxon>
        <taxon>Caulobacteraceae</taxon>
        <taxon>Brevundimonas</taxon>
    </lineage>
</organism>
<evidence type="ECO:0000256" key="1">
    <source>
        <dbReference type="SAM" id="MobiDB-lite"/>
    </source>
</evidence>
<proteinExistence type="predicted"/>
<feature type="region of interest" description="Disordered" evidence="1">
    <location>
        <begin position="1"/>
        <end position="24"/>
    </location>
</feature>